<dbReference type="Proteomes" id="UP000814243">
    <property type="component" value="Unassembled WGS sequence"/>
</dbReference>
<evidence type="ECO:0000256" key="1">
    <source>
        <dbReference type="SAM" id="MobiDB-lite"/>
    </source>
</evidence>
<evidence type="ECO:0000313" key="3">
    <source>
        <dbReference type="EMBL" id="KAH9627712.1"/>
    </source>
</evidence>
<evidence type="ECO:0000313" key="4">
    <source>
        <dbReference type="Proteomes" id="UP000814243"/>
    </source>
</evidence>
<feature type="region of interest" description="Disordered" evidence="1">
    <location>
        <begin position="1"/>
        <end position="34"/>
    </location>
</feature>
<proteinExistence type="predicted"/>
<organism evidence="3 4">
    <name type="scientific">Spodoptera exigua</name>
    <name type="common">Beet armyworm</name>
    <name type="synonym">Noctua fulgens</name>
    <dbReference type="NCBI Taxonomy" id="7107"/>
    <lineage>
        <taxon>Eukaryota</taxon>
        <taxon>Metazoa</taxon>
        <taxon>Ecdysozoa</taxon>
        <taxon>Arthropoda</taxon>
        <taxon>Hexapoda</taxon>
        <taxon>Insecta</taxon>
        <taxon>Pterygota</taxon>
        <taxon>Neoptera</taxon>
        <taxon>Endopterygota</taxon>
        <taxon>Lepidoptera</taxon>
        <taxon>Glossata</taxon>
        <taxon>Ditrysia</taxon>
        <taxon>Noctuoidea</taxon>
        <taxon>Noctuidae</taxon>
        <taxon>Amphipyrinae</taxon>
        <taxon>Spodoptera</taxon>
    </lineage>
</organism>
<keyword evidence="2" id="KW-0812">Transmembrane</keyword>
<feature type="compositionally biased region" description="Basic and acidic residues" evidence="1">
    <location>
        <begin position="1"/>
        <end position="13"/>
    </location>
</feature>
<feature type="transmembrane region" description="Helical" evidence="2">
    <location>
        <begin position="39"/>
        <end position="67"/>
    </location>
</feature>
<accession>A0A922M0Y9</accession>
<feature type="compositionally biased region" description="Basic and acidic residues" evidence="1">
    <location>
        <begin position="22"/>
        <end position="33"/>
    </location>
</feature>
<gene>
    <name evidence="3" type="ORF">HF086_016866</name>
</gene>
<keyword evidence="2" id="KW-1133">Transmembrane helix</keyword>
<dbReference type="AlphaFoldDB" id="A0A922M0Y9"/>
<name>A0A922M0Y9_SPOEX</name>
<reference evidence="3" key="1">
    <citation type="journal article" date="2021" name="G3 (Bethesda)">
        <title>Genome and transcriptome analysis of the beet armyworm Spodoptera exigua reveals targets for pest control. .</title>
        <authorList>
            <person name="Simon S."/>
            <person name="Breeschoten T."/>
            <person name="Jansen H.J."/>
            <person name="Dirks R.P."/>
            <person name="Schranz M.E."/>
            <person name="Ros V.I.D."/>
        </authorList>
    </citation>
    <scope>NUCLEOTIDE SEQUENCE</scope>
    <source>
        <strain evidence="3">TB_SE_WUR_2020</strain>
    </source>
</reference>
<dbReference type="EMBL" id="JACEFF010000942">
    <property type="protein sequence ID" value="KAH9627712.1"/>
    <property type="molecule type" value="Genomic_DNA"/>
</dbReference>
<keyword evidence="2" id="KW-0472">Membrane</keyword>
<evidence type="ECO:0000256" key="2">
    <source>
        <dbReference type="SAM" id="Phobius"/>
    </source>
</evidence>
<sequence>MDTEPKESSDLLKARNTVETNGKLKSEDLKDPPDGGVRAYSVMVASFLTNGLFFGVINSYSVIYTVLENHLKNEGISNSESRAGK</sequence>
<comment type="caution">
    <text evidence="3">The sequence shown here is derived from an EMBL/GenBank/DDBJ whole genome shotgun (WGS) entry which is preliminary data.</text>
</comment>
<protein>
    <submittedName>
        <fullName evidence="3">Uncharacterized protein</fullName>
    </submittedName>
</protein>